<dbReference type="AlphaFoldDB" id="A0A504YR67"/>
<accession>A0A504YR67</accession>
<comment type="caution">
    <text evidence="3">The sequence shown here is derived from an EMBL/GenBank/DDBJ whole genome shotgun (WGS) entry which is preliminary data.</text>
</comment>
<keyword evidence="1" id="KW-0833">Ubl conjugation pathway</keyword>
<dbReference type="EMBL" id="SUNJ01006547">
    <property type="protein sequence ID" value="TPP62686.1"/>
    <property type="molecule type" value="Genomic_DNA"/>
</dbReference>
<sequence>MTVMNSEDVAEPTDISEIGFSHSLADENSVLACASTNQGNAQGKLEFSSDISEDSSHNSPIDKLPLELMIKIFHLLPDADLLHRIPLVSKTWHRVSLTPVLRTRLVLRKNVPSDTLVQQFKTRPLMRVFHCPAMESAGSALVNAVLLTNSLRCLNIGFSHLTEECADCLSANLPPTLVHLNVEGLKTVGLKFITNLVDRCPNLQALNLSHCVAVCDNCVQLLSDKLPGLRRLNLDGVLWLTDVALQYLAGSSSLSAGSVSALWLDGFELTSSGIRHFLQSVSDVQNKLRKDLYQLSSHPIDLLLKDADSLIGLHVLWISFCDHFTDGAIRPIRNLTGLTALTLRKAQQITTDGWQYIFRLDTGIPNTSLQWLEHLDLSECPSVNDSVVSSLCECCGPRLRSLILNWCWDLTDHGLDDIVFSCPALRHLSLVGNHSILGLALKNIPVKQPSMNVVNLAQCNLVFDSILNELAQEMPHLYVFDYFGEPVGGGPDDICHYDFLRSLEKVPICAD</sequence>
<dbReference type="Gene3D" id="3.80.10.10">
    <property type="entry name" value="Ribonuclease Inhibitor"/>
    <property type="match status" value="2"/>
</dbReference>
<reference evidence="3 4" key="1">
    <citation type="submission" date="2019-04" db="EMBL/GenBank/DDBJ databases">
        <title>Annotation for the trematode Fasciola gigantica.</title>
        <authorList>
            <person name="Choi Y.-J."/>
        </authorList>
    </citation>
    <scope>NUCLEOTIDE SEQUENCE [LARGE SCALE GENOMIC DNA]</scope>
    <source>
        <strain evidence="3">Uganda_cow_1</strain>
    </source>
</reference>
<dbReference type="InterPro" id="IPR036047">
    <property type="entry name" value="F-box-like_dom_sf"/>
</dbReference>
<protein>
    <submittedName>
        <fullName evidence="3">F-box/LRR-repeat protein 14</fullName>
    </submittedName>
</protein>
<evidence type="ECO:0000313" key="4">
    <source>
        <dbReference type="Proteomes" id="UP000316759"/>
    </source>
</evidence>
<evidence type="ECO:0000259" key="2">
    <source>
        <dbReference type="PROSITE" id="PS50181"/>
    </source>
</evidence>
<proteinExistence type="predicted"/>
<dbReference type="PANTHER" id="PTHR13318">
    <property type="entry name" value="PARTNER OF PAIRED, ISOFORM B-RELATED"/>
    <property type="match status" value="1"/>
</dbReference>
<name>A0A504YR67_FASGI</name>
<dbReference type="GO" id="GO:0031146">
    <property type="term" value="P:SCF-dependent proteasomal ubiquitin-dependent protein catabolic process"/>
    <property type="evidence" value="ECO:0007669"/>
    <property type="project" value="TreeGrafter"/>
</dbReference>
<dbReference type="InterPro" id="IPR006553">
    <property type="entry name" value="Leu-rich_rpt_Cys-con_subtyp"/>
</dbReference>
<dbReference type="Gene3D" id="1.20.1280.50">
    <property type="match status" value="1"/>
</dbReference>
<dbReference type="Pfam" id="PF12937">
    <property type="entry name" value="F-box-like"/>
    <property type="match status" value="1"/>
</dbReference>
<evidence type="ECO:0000256" key="1">
    <source>
        <dbReference type="ARBA" id="ARBA00022786"/>
    </source>
</evidence>
<dbReference type="GO" id="GO:0019005">
    <property type="term" value="C:SCF ubiquitin ligase complex"/>
    <property type="evidence" value="ECO:0007669"/>
    <property type="project" value="TreeGrafter"/>
</dbReference>
<dbReference type="InterPro" id="IPR032675">
    <property type="entry name" value="LRR_dom_sf"/>
</dbReference>
<dbReference type="InterPro" id="IPR001810">
    <property type="entry name" value="F-box_dom"/>
</dbReference>
<dbReference type="PROSITE" id="PS50181">
    <property type="entry name" value="FBOX"/>
    <property type="match status" value="1"/>
</dbReference>
<dbReference type="SMART" id="SM00367">
    <property type="entry name" value="LRR_CC"/>
    <property type="match status" value="6"/>
</dbReference>
<dbReference type="SUPFAM" id="SSF52047">
    <property type="entry name" value="RNI-like"/>
    <property type="match status" value="1"/>
</dbReference>
<organism evidence="3 4">
    <name type="scientific">Fasciola gigantica</name>
    <name type="common">Giant liver fluke</name>
    <dbReference type="NCBI Taxonomy" id="46835"/>
    <lineage>
        <taxon>Eukaryota</taxon>
        <taxon>Metazoa</taxon>
        <taxon>Spiralia</taxon>
        <taxon>Lophotrochozoa</taxon>
        <taxon>Platyhelminthes</taxon>
        <taxon>Trematoda</taxon>
        <taxon>Digenea</taxon>
        <taxon>Plagiorchiida</taxon>
        <taxon>Echinostomata</taxon>
        <taxon>Echinostomatoidea</taxon>
        <taxon>Fasciolidae</taxon>
        <taxon>Fasciola</taxon>
    </lineage>
</organism>
<dbReference type="Proteomes" id="UP000316759">
    <property type="component" value="Unassembled WGS sequence"/>
</dbReference>
<evidence type="ECO:0000313" key="3">
    <source>
        <dbReference type="EMBL" id="TPP62686.1"/>
    </source>
</evidence>
<gene>
    <name evidence="3" type="ORF">FGIG_09058</name>
</gene>
<feature type="domain" description="F-box" evidence="2">
    <location>
        <begin position="58"/>
        <end position="105"/>
    </location>
</feature>
<dbReference type="SUPFAM" id="SSF81383">
    <property type="entry name" value="F-box domain"/>
    <property type="match status" value="1"/>
</dbReference>
<dbReference type="OrthoDB" id="10257471at2759"/>
<keyword evidence="4" id="KW-1185">Reference proteome</keyword>
<dbReference type="STRING" id="46835.A0A504YR67"/>